<accession>A0ABV0SPE5</accession>
<keyword evidence="2" id="KW-1185">Reference proteome</keyword>
<dbReference type="EMBL" id="JAHRIQ010001136">
    <property type="protein sequence ID" value="MEQ2221242.1"/>
    <property type="molecule type" value="Genomic_DNA"/>
</dbReference>
<dbReference type="Proteomes" id="UP001482620">
    <property type="component" value="Unassembled WGS sequence"/>
</dbReference>
<organism evidence="1 2">
    <name type="scientific">Ilyodon furcidens</name>
    <name type="common">goldbreast splitfin</name>
    <dbReference type="NCBI Taxonomy" id="33524"/>
    <lineage>
        <taxon>Eukaryota</taxon>
        <taxon>Metazoa</taxon>
        <taxon>Chordata</taxon>
        <taxon>Craniata</taxon>
        <taxon>Vertebrata</taxon>
        <taxon>Euteleostomi</taxon>
        <taxon>Actinopterygii</taxon>
        <taxon>Neopterygii</taxon>
        <taxon>Teleostei</taxon>
        <taxon>Neoteleostei</taxon>
        <taxon>Acanthomorphata</taxon>
        <taxon>Ovalentaria</taxon>
        <taxon>Atherinomorphae</taxon>
        <taxon>Cyprinodontiformes</taxon>
        <taxon>Goodeidae</taxon>
        <taxon>Ilyodon</taxon>
    </lineage>
</organism>
<name>A0ABV0SPE5_9TELE</name>
<evidence type="ECO:0000313" key="1">
    <source>
        <dbReference type="EMBL" id="MEQ2221242.1"/>
    </source>
</evidence>
<gene>
    <name evidence="1" type="ORF">ILYODFUR_013786</name>
</gene>
<evidence type="ECO:0000313" key="2">
    <source>
        <dbReference type="Proteomes" id="UP001482620"/>
    </source>
</evidence>
<proteinExistence type="predicted"/>
<protein>
    <submittedName>
        <fullName evidence="1">Uncharacterized protein</fullName>
    </submittedName>
</protein>
<comment type="caution">
    <text evidence="1">The sequence shown here is derived from an EMBL/GenBank/DDBJ whole genome shotgun (WGS) entry which is preliminary data.</text>
</comment>
<reference evidence="1 2" key="1">
    <citation type="submission" date="2021-06" db="EMBL/GenBank/DDBJ databases">
        <authorList>
            <person name="Palmer J.M."/>
        </authorList>
    </citation>
    <scope>NUCLEOTIDE SEQUENCE [LARGE SCALE GENOMIC DNA]</scope>
    <source>
        <strain evidence="2">if_2019</strain>
        <tissue evidence="1">Muscle</tissue>
    </source>
</reference>
<sequence>MQHNQGSATCCKSLPPSPKFSLSLLAPYCPLTHFPQCYKLQTTQTSRPNALLWTPSKLHFLENQEAGFIDNTGHTVRPFIYWQEEKAQDRPSNRPERHQRFLQSADETYFSQTSAVAGLNFNWTCETPQR</sequence>